<dbReference type="FunFam" id="3.30.930.10:FF:000159">
    <property type="entry name" value="Octanoyltransferase"/>
    <property type="match status" value="1"/>
</dbReference>
<dbReference type="EC" id="2.3.1.181" evidence="6 7"/>
<dbReference type="OrthoDB" id="9787061at2"/>
<dbReference type="NCBIfam" id="NF010925">
    <property type="entry name" value="PRK14345.1"/>
    <property type="match status" value="1"/>
</dbReference>
<dbReference type="InterPro" id="IPR000544">
    <property type="entry name" value="Octanoyltransferase"/>
</dbReference>
<dbReference type="PIRSF" id="PIRSF016262">
    <property type="entry name" value="LPLase"/>
    <property type="match status" value="1"/>
</dbReference>
<dbReference type="NCBIfam" id="NF010921">
    <property type="entry name" value="PRK14341.1"/>
    <property type="match status" value="1"/>
</dbReference>
<gene>
    <name evidence="6" type="primary">lipB</name>
    <name evidence="12" type="ORF">LMTR13_17420</name>
</gene>
<evidence type="ECO:0000256" key="7">
    <source>
        <dbReference type="PIRNR" id="PIRNR016262"/>
    </source>
</evidence>
<evidence type="ECO:0000313" key="13">
    <source>
        <dbReference type="Proteomes" id="UP000092839"/>
    </source>
</evidence>
<dbReference type="Gene3D" id="3.30.930.10">
    <property type="entry name" value="Bira Bifunctional Protein, Domain 2"/>
    <property type="match status" value="1"/>
</dbReference>
<comment type="similarity">
    <text evidence="6 7">Belongs to the LipB family.</text>
</comment>
<dbReference type="RefSeq" id="WP_065728918.1">
    <property type="nucleotide sequence ID" value="NZ_CP016428.1"/>
</dbReference>
<organism evidence="12 13">
    <name type="scientific">Bradyrhizobium icense</name>
    <dbReference type="NCBI Taxonomy" id="1274631"/>
    <lineage>
        <taxon>Bacteria</taxon>
        <taxon>Pseudomonadati</taxon>
        <taxon>Pseudomonadota</taxon>
        <taxon>Alphaproteobacteria</taxon>
        <taxon>Hyphomicrobiales</taxon>
        <taxon>Nitrobacteraceae</taxon>
        <taxon>Bradyrhizobium</taxon>
    </lineage>
</organism>
<comment type="function">
    <text evidence="5 6 7">Catalyzes the transfer of endogenously produced octanoic acid from octanoyl-acyl-carrier-protein onto the lipoyl domains of lipoate-dependent enzymes. Lipoyl-ACP can also act as a substrate although octanoyl-ACP is likely to be the physiological substrate.</text>
</comment>
<reference evidence="12 13" key="1">
    <citation type="submission" date="2016-07" db="EMBL/GenBank/DDBJ databases">
        <title>Complete genome sequence of Bradyrhizobium icense LMTR 13T, a potential inoculant strain isolated from lima bean (Phaseolus lunatus) in Peru.</title>
        <authorList>
            <person name="Ormeno-Orrillo E."/>
            <person name="Duran D."/>
            <person name="Rogel M.A."/>
            <person name="Rey L."/>
            <person name="Imperial J."/>
            <person name="Ruiz-Argueso T."/>
            <person name="Martinez-Romero E."/>
        </authorList>
    </citation>
    <scope>NUCLEOTIDE SEQUENCE [LARGE SCALE GENOMIC DNA]</scope>
    <source>
        <strain evidence="12 13">LMTR 13</strain>
    </source>
</reference>
<feature type="site" description="Lowers pKa of active site Cys" evidence="6 10">
    <location>
        <position position="160"/>
    </location>
</feature>
<comment type="subcellular location">
    <subcellularLocation>
        <location evidence="6">Cytoplasm</location>
    </subcellularLocation>
</comment>
<keyword evidence="4 6" id="KW-0012">Acyltransferase</keyword>
<dbReference type="AlphaFoldDB" id="A0A1B1UG15"/>
<protein>
    <recommendedName>
        <fullName evidence="6 7">Octanoyltransferase</fullName>
        <ecNumber evidence="6 7">2.3.1.181</ecNumber>
    </recommendedName>
    <alternativeName>
        <fullName evidence="6">Lipoate-protein ligase B</fullName>
    </alternativeName>
    <alternativeName>
        <fullName evidence="6">Lipoyl/octanoyl transferase</fullName>
    </alternativeName>
    <alternativeName>
        <fullName evidence="6">Octanoyl-[acyl-carrier-protein]-protein N-octanoyltransferase</fullName>
    </alternativeName>
</protein>
<dbReference type="CDD" id="cd16444">
    <property type="entry name" value="LipB"/>
    <property type="match status" value="1"/>
</dbReference>
<feature type="active site" description="Acyl-thioester intermediate" evidence="6 8">
    <location>
        <position position="194"/>
    </location>
</feature>
<feature type="binding site" evidence="6 9">
    <location>
        <begin position="88"/>
        <end position="95"/>
    </location>
    <ligand>
        <name>substrate</name>
    </ligand>
</feature>
<dbReference type="EMBL" id="CP016428">
    <property type="protein sequence ID" value="ANW01685.1"/>
    <property type="molecule type" value="Genomic_DNA"/>
</dbReference>
<evidence type="ECO:0000256" key="8">
    <source>
        <dbReference type="PIRSR" id="PIRSR016262-1"/>
    </source>
</evidence>
<dbReference type="InterPro" id="IPR020605">
    <property type="entry name" value="Octanoyltransferase_CS"/>
</dbReference>
<keyword evidence="12" id="KW-0436">Ligase</keyword>
<feature type="binding site" evidence="6 9">
    <location>
        <begin position="176"/>
        <end position="178"/>
    </location>
    <ligand>
        <name>substrate</name>
    </ligand>
</feature>
<dbReference type="PROSITE" id="PS01313">
    <property type="entry name" value="LIPB"/>
    <property type="match status" value="1"/>
</dbReference>
<evidence type="ECO:0000256" key="1">
    <source>
        <dbReference type="ARBA" id="ARBA00004821"/>
    </source>
</evidence>
<dbReference type="STRING" id="1274631.LMTR13_17420"/>
<keyword evidence="3 6" id="KW-0808">Transferase</keyword>
<evidence type="ECO:0000256" key="4">
    <source>
        <dbReference type="ARBA" id="ARBA00023315"/>
    </source>
</evidence>
<dbReference type="GO" id="GO:0009249">
    <property type="term" value="P:protein lipoylation"/>
    <property type="evidence" value="ECO:0007669"/>
    <property type="project" value="InterPro"/>
</dbReference>
<dbReference type="PANTHER" id="PTHR10993:SF7">
    <property type="entry name" value="LIPOYLTRANSFERASE 2, MITOCHONDRIAL-RELATED"/>
    <property type="match status" value="1"/>
</dbReference>
<evidence type="ECO:0000256" key="6">
    <source>
        <dbReference type="HAMAP-Rule" id="MF_00013"/>
    </source>
</evidence>
<dbReference type="KEGG" id="bic:LMTR13_17420"/>
<dbReference type="InterPro" id="IPR045864">
    <property type="entry name" value="aa-tRNA-synth_II/BPL/LPL"/>
</dbReference>
<dbReference type="UniPathway" id="UPA00538">
    <property type="reaction ID" value="UER00592"/>
</dbReference>
<comment type="pathway">
    <text evidence="1 6 7">Protein modification; protein lipoylation via endogenous pathway; protein N(6)-(lipoyl)lysine from octanoyl-[acyl-carrier-protein]: step 1/2.</text>
</comment>
<accession>A0A1B1UG15</accession>
<name>A0A1B1UG15_9BRAD</name>
<evidence type="ECO:0000313" key="12">
    <source>
        <dbReference type="EMBL" id="ANW01685.1"/>
    </source>
</evidence>
<evidence type="ECO:0000259" key="11">
    <source>
        <dbReference type="PROSITE" id="PS51733"/>
    </source>
</evidence>
<sequence>MVNSRQSLDLTTFAHAQGGGEVEWRISAEPVPYPEAVAAMEERAAEIAERKATELVWLLEHPPLYTSGTSGKEGDLLDPRFPLFTTGRGGQITYHGPGQRVAYVMLDLKRRRPDVRAYVAGLEEWIIRTLDAFNVRGERREDRVGVWVRRPDKGVGHEDKIAAIGVRLRRWVSFHGIAINVEPELSHFSAIVPCGVVDPRYGVTSLVDLGLPVAMEDVDIALRRAFQEVFGTTMARLPAASA</sequence>
<feature type="domain" description="BPL/LPL catalytic" evidence="11">
    <location>
        <begin position="50"/>
        <end position="234"/>
    </location>
</feature>
<dbReference type="Pfam" id="PF21948">
    <property type="entry name" value="LplA-B_cat"/>
    <property type="match status" value="1"/>
</dbReference>
<evidence type="ECO:0000256" key="3">
    <source>
        <dbReference type="ARBA" id="ARBA00022679"/>
    </source>
</evidence>
<comment type="catalytic activity">
    <reaction evidence="6 7">
        <text>octanoyl-[ACP] + L-lysyl-[protein] = N(6)-octanoyl-L-lysyl-[protein] + holo-[ACP] + H(+)</text>
        <dbReference type="Rhea" id="RHEA:17665"/>
        <dbReference type="Rhea" id="RHEA-COMP:9636"/>
        <dbReference type="Rhea" id="RHEA-COMP:9685"/>
        <dbReference type="Rhea" id="RHEA-COMP:9752"/>
        <dbReference type="Rhea" id="RHEA-COMP:9928"/>
        <dbReference type="ChEBI" id="CHEBI:15378"/>
        <dbReference type="ChEBI" id="CHEBI:29969"/>
        <dbReference type="ChEBI" id="CHEBI:64479"/>
        <dbReference type="ChEBI" id="CHEBI:78463"/>
        <dbReference type="ChEBI" id="CHEBI:78809"/>
        <dbReference type="EC" id="2.3.1.181"/>
    </reaction>
</comment>
<proteinExistence type="inferred from homology"/>
<dbReference type="GO" id="GO:0005737">
    <property type="term" value="C:cytoplasm"/>
    <property type="evidence" value="ECO:0007669"/>
    <property type="project" value="UniProtKB-SubCell"/>
</dbReference>
<dbReference type="PROSITE" id="PS51733">
    <property type="entry name" value="BPL_LPL_CATALYTIC"/>
    <property type="match status" value="1"/>
</dbReference>
<dbReference type="SUPFAM" id="SSF55681">
    <property type="entry name" value="Class II aaRS and biotin synthetases"/>
    <property type="match status" value="1"/>
</dbReference>
<dbReference type="Proteomes" id="UP000092839">
    <property type="component" value="Chromosome"/>
</dbReference>
<keyword evidence="2 6" id="KW-0963">Cytoplasm</keyword>
<evidence type="ECO:0000256" key="5">
    <source>
        <dbReference type="ARBA" id="ARBA00024732"/>
    </source>
</evidence>
<dbReference type="PANTHER" id="PTHR10993">
    <property type="entry name" value="OCTANOYLTRANSFERASE"/>
    <property type="match status" value="1"/>
</dbReference>
<evidence type="ECO:0000256" key="2">
    <source>
        <dbReference type="ARBA" id="ARBA00022490"/>
    </source>
</evidence>
<dbReference type="InterPro" id="IPR004143">
    <property type="entry name" value="BPL_LPL_catalytic"/>
</dbReference>
<keyword evidence="13" id="KW-1185">Reference proteome</keyword>
<feature type="binding site" evidence="6 9">
    <location>
        <begin position="163"/>
        <end position="165"/>
    </location>
    <ligand>
        <name>substrate</name>
    </ligand>
</feature>
<dbReference type="NCBIfam" id="TIGR00214">
    <property type="entry name" value="lipB"/>
    <property type="match status" value="1"/>
</dbReference>
<evidence type="ECO:0000256" key="9">
    <source>
        <dbReference type="PIRSR" id="PIRSR016262-2"/>
    </source>
</evidence>
<dbReference type="HAMAP" id="MF_00013">
    <property type="entry name" value="LipB"/>
    <property type="match status" value="1"/>
</dbReference>
<dbReference type="GO" id="GO:0016874">
    <property type="term" value="F:ligase activity"/>
    <property type="evidence" value="ECO:0007669"/>
    <property type="project" value="UniProtKB-KW"/>
</dbReference>
<dbReference type="GO" id="GO:0033819">
    <property type="term" value="F:lipoyl(octanoyl) transferase activity"/>
    <property type="evidence" value="ECO:0007669"/>
    <property type="project" value="UniProtKB-EC"/>
</dbReference>
<evidence type="ECO:0000256" key="10">
    <source>
        <dbReference type="PIRSR" id="PIRSR016262-3"/>
    </source>
</evidence>
<comment type="miscellaneous">
    <text evidence="6">In the reaction, the free carboxyl group of octanoic acid is attached via an amide linkage to the epsilon-amino group of a specific lysine residue of lipoyl domains of lipoate-dependent enzymes.</text>
</comment>